<accession>A0AAJ0H6L9</accession>
<feature type="region of interest" description="Disordered" evidence="5">
    <location>
        <begin position="536"/>
        <end position="590"/>
    </location>
</feature>
<evidence type="ECO:0000313" key="9">
    <source>
        <dbReference type="Proteomes" id="UP001275084"/>
    </source>
</evidence>
<feature type="chain" id="PRO_5042531037" evidence="7">
    <location>
        <begin position="27"/>
        <end position="670"/>
    </location>
</feature>
<dbReference type="GO" id="GO:0016020">
    <property type="term" value="C:membrane"/>
    <property type="evidence" value="ECO:0007669"/>
    <property type="project" value="UniProtKB-SubCell"/>
</dbReference>
<feature type="compositionally biased region" description="Polar residues" evidence="5">
    <location>
        <begin position="471"/>
        <end position="482"/>
    </location>
</feature>
<keyword evidence="4 6" id="KW-0472">Membrane</keyword>
<evidence type="ECO:0000256" key="1">
    <source>
        <dbReference type="ARBA" id="ARBA00004167"/>
    </source>
</evidence>
<feature type="compositionally biased region" description="Low complexity" evidence="5">
    <location>
        <begin position="637"/>
        <end position="659"/>
    </location>
</feature>
<comment type="subcellular location">
    <subcellularLocation>
        <location evidence="1">Membrane</location>
        <topology evidence="1">Single-pass membrane protein</topology>
    </subcellularLocation>
</comment>
<dbReference type="InterPro" id="IPR051694">
    <property type="entry name" value="Immunoregulatory_rcpt-like"/>
</dbReference>
<feature type="region of interest" description="Disordered" evidence="5">
    <location>
        <begin position="441"/>
        <end position="492"/>
    </location>
</feature>
<evidence type="ECO:0000256" key="3">
    <source>
        <dbReference type="ARBA" id="ARBA00022989"/>
    </source>
</evidence>
<proteinExistence type="predicted"/>
<reference evidence="8" key="1">
    <citation type="journal article" date="2023" name="Mol. Phylogenet. Evol.">
        <title>Genome-scale phylogeny and comparative genomics of the fungal order Sordariales.</title>
        <authorList>
            <person name="Hensen N."/>
            <person name="Bonometti L."/>
            <person name="Westerberg I."/>
            <person name="Brannstrom I.O."/>
            <person name="Guillou S."/>
            <person name="Cros-Aarteil S."/>
            <person name="Calhoun S."/>
            <person name="Haridas S."/>
            <person name="Kuo A."/>
            <person name="Mondo S."/>
            <person name="Pangilinan J."/>
            <person name="Riley R."/>
            <person name="LaButti K."/>
            <person name="Andreopoulos B."/>
            <person name="Lipzen A."/>
            <person name="Chen C."/>
            <person name="Yan M."/>
            <person name="Daum C."/>
            <person name="Ng V."/>
            <person name="Clum A."/>
            <person name="Steindorff A."/>
            <person name="Ohm R.A."/>
            <person name="Martin F."/>
            <person name="Silar P."/>
            <person name="Natvig D.O."/>
            <person name="Lalanne C."/>
            <person name="Gautier V."/>
            <person name="Ament-Velasquez S.L."/>
            <person name="Kruys A."/>
            <person name="Hutchinson M.I."/>
            <person name="Powell A.J."/>
            <person name="Barry K."/>
            <person name="Miller A.N."/>
            <person name="Grigoriev I.V."/>
            <person name="Debuchy R."/>
            <person name="Gladieux P."/>
            <person name="Hiltunen Thoren M."/>
            <person name="Johannesson H."/>
        </authorList>
    </citation>
    <scope>NUCLEOTIDE SEQUENCE</scope>
    <source>
        <strain evidence="8">CBS 955.72</strain>
    </source>
</reference>
<feature type="compositionally biased region" description="Polar residues" evidence="5">
    <location>
        <begin position="576"/>
        <end position="586"/>
    </location>
</feature>
<gene>
    <name evidence="8" type="ORF">B0T25DRAFT_573972</name>
</gene>
<dbReference type="PANTHER" id="PTHR15549">
    <property type="entry name" value="PAIRED IMMUNOGLOBULIN-LIKE TYPE 2 RECEPTOR"/>
    <property type="match status" value="1"/>
</dbReference>
<evidence type="ECO:0000256" key="2">
    <source>
        <dbReference type="ARBA" id="ARBA00022692"/>
    </source>
</evidence>
<evidence type="ECO:0000256" key="7">
    <source>
        <dbReference type="SAM" id="SignalP"/>
    </source>
</evidence>
<protein>
    <submittedName>
        <fullName evidence="8">Uncharacterized protein</fullName>
    </submittedName>
</protein>
<feature type="region of interest" description="Disordered" evidence="5">
    <location>
        <begin position="335"/>
        <end position="361"/>
    </location>
</feature>
<keyword evidence="2 6" id="KW-0812">Transmembrane</keyword>
<evidence type="ECO:0000256" key="6">
    <source>
        <dbReference type="SAM" id="Phobius"/>
    </source>
</evidence>
<feature type="compositionally biased region" description="Polar residues" evidence="5">
    <location>
        <begin position="340"/>
        <end position="352"/>
    </location>
</feature>
<dbReference type="Proteomes" id="UP001275084">
    <property type="component" value="Unassembled WGS sequence"/>
</dbReference>
<organism evidence="8 9">
    <name type="scientific">Lasiosphaeria hispida</name>
    <dbReference type="NCBI Taxonomy" id="260671"/>
    <lineage>
        <taxon>Eukaryota</taxon>
        <taxon>Fungi</taxon>
        <taxon>Dikarya</taxon>
        <taxon>Ascomycota</taxon>
        <taxon>Pezizomycotina</taxon>
        <taxon>Sordariomycetes</taxon>
        <taxon>Sordariomycetidae</taxon>
        <taxon>Sordariales</taxon>
        <taxon>Lasiosphaeriaceae</taxon>
        <taxon>Lasiosphaeria</taxon>
    </lineage>
</organism>
<dbReference type="EMBL" id="JAUIQD010000008">
    <property type="protein sequence ID" value="KAK3341610.1"/>
    <property type="molecule type" value="Genomic_DNA"/>
</dbReference>
<sequence length="670" mass="70412">MSFVLRRLAPAVLIVSLLAGAGHVSALLDARKASNLGAVNNNADTLFLGNWVAPVPGTRAYVGHQERGKIDIGRRDCLPNGTNYCFGDTVNFCFNCGTCCVDGIYCCGAGGLCCGTGCCASGQTCDDGQCKSSVNAVTVTSIAYETVTRTATQVATILLVIVETSTIVASSDITVSNEATQTNVVWSTTTIFEAEATPGSVRLRAVDDTPPEPLSAWKRALSAAWTSLTSKDLEVGARSPDAVDGAHIVRRQATKEPASVEAASTVTQFTTQTVEITSVVSVTITTSSTSFVMKTVVITNTRVFNAQATTETTSTLTIISRQPKTEFITTTATPILPGTATRSGPTASSTDPSAPIAPVTSSKSVSTGAIVGAAVGGTVFAIIIAAIVIFMIRHRHNKKQPFDNDIVLPPDALDMNNGGGMDMRQPTYPAVLPHFATAPAHHAAQFQPPNNLSPNANTYLDPSSAGAAGHQRTSSGYTTLVGTPNLGGKKDDRLSAMTMASGTTSATTPPFATPLEAVEAPTEPPTRWFEVDGSNQINEADGHGLVDPVVGAGHSPPPGTGSPPLQQQQTPPQHLRQNSNSSSTYSAYGGHDVQSISGAYFQGSVGQAVEMGPGPGEVQQQYGQQYQQLVPEQQAYHEQVQQQQQQQQPQPQGYTQQYYHMQPNLDQGGR</sequence>
<feature type="transmembrane region" description="Helical" evidence="6">
    <location>
        <begin position="369"/>
        <end position="392"/>
    </location>
</feature>
<reference evidence="8" key="2">
    <citation type="submission" date="2023-06" db="EMBL/GenBank/DDBJ databases">
        <authorList>
            <consortium name="Lawrence Berkeley National Laboratory"/>
            <person name="Haridas S."/>
            <person name="Hensen N."/>
            <person name="Bonometti L."/>
            <person name="Westerberg I."/>
            <person name="Brannstrom I.O."/>
            <person name="Guillou S."/>
            <person name="Cros-Aarteil S."/>
            <person name="Calhoun S."/>
            <person name="Kuo A."/>
            <person name="Mondo S."/>
            <person name="Pangilinan J."/>
            <person name="Riley R."/>
            <person name="Labutti K."/>
            <person name="Andreopoulos B."/>
            <person name="Lipzen A."/>
            <person name="Chen C."/>
            <person name="Yanf M."/>
            <person name="Daum C."/>
            <person name="Ng V."/>
            <person name="Clum A."/>
            <person name="Steindorff A."/>
            <person name="Ohm R."/>
            <person name="Martin F."/>
            <person name="Silar P."/>
            <person name="Natvig D."/>
            <person name="Lalanne C."/>
            <person name="Gautier V."/>
            <person name="Ament-Velasquez S.L."/>
            <person name="Kruys A."/>
            <person name="Hutchinson M.I."/>
            <person name="Powell A.J."/>
            <person name="Barry K."/>
            <person name="Miller A.N."/>
            <person name="Grigoriev I.V."/>
            <person name="Debuchy R."/>
            <person name="Gladieux P."/>
            <person name="Thoren M.H."/>
            <person name="Johannesson H."/>
        </authorList>
    </citation>
    <scope>NUCLEOTIDE SEQUENCE</scope>
    <source>
        <strain evidence="8">CBS 955.72</strain>
    </source>
</reference>
<evidence type="ECO:0000313" key="8">
    <source>
        <dbReference type="EMBL" id="KAK3341610.1"/>
    </source>
</evidence>
<keyword evidence="7" id="KW-0732">Signal</keyword>
<keyword evidence="9" id="KW-1185">Reference proteome</keyword>
<feature type="region of interest" description="Disordered" evidence="5">
    <location>
        <begin position="637"/>
        <end position="670"/>
    </location>
</feature>
<feature type="compositionally biased region" description="Polar residues" evidence="5">
    <location>
        <begin position="450"/>
        <end position="461"/>
    </location>
</feature>
<dbReference type="GO" id="GO:0071944">
    <property type="term" value="C:cell periphery"/>
    <property type="evidence" value="ECO:0007669"/>
    <property type="project" value="UniProtKB-ARBA"/>
</dbReference>
<comment type="caution">
    <text evidence="8">The sequence shown here is derived from an EMBL/GenBank/DDBJ whole genome shotgun (WGS) entry which is preliminary data.</text>
</comment>
<keyword evidence="3 6" id="KW-1133">Transmembrane helix</keyword>
<evidence type="ECO:0000256" key="4">
    <source>
        <dbReference type="ARBA" id="ARBA00023136"/>
    </source>
</evidence>
<evidence type="ECO:0000256" key="5">
    <source>
        <dbReference type="SAM" id="MobiDB-lite"/>
    </source>
</evidence>
<feature type="compositionally biased region" description="Low complexity" evidence="5">
    <location>
        <begin position="562"/>
        <end position="575"/>
    </location>
</feature>
<dbReference type="AlphaFoldDB" id="A0AAJ0H6L9"/>
<feature type="signal peptide" evidence="7">
    <location>
        <begin position="1"/>
        <end position="26"/>
    </location>
</feature>
<name>A0AAJ0H6L9_9PEZI</name>